<evidence type="ECO:0000313" key="1">
    <source>
        <dbReference type="EMBL" id="RYR47135.1"/>
    </source>
</evidence>
<dbReference type="AlphaFoldDB" id="A0A445C861"/>
<evidence type="ECO:0000313" key="2">
    <source>
        <dbReference type="Proteomes" id="UP000289738"/>
    </source>
</evidence>
<keyword evidence="2" id="KW-1185">Reference proteome</keyword>
<comment type="caution">
    <text evidence="1">The sequence shown here is derived from an EMBL/GenBank/DDBJ whole genome shotgun (WGS) entry which is preliminary data.</text>
</comment>
<dbReference type="Proteomes" id="UP000289738">
    <property type="component" value="Chromosome A07"/>
</dbReference>
<protein>
    <recommendedName>
        <fullName evidence="3">Transposase MuDR plant domain-containing protein</fullName>
    </recommendedName>
</protein>
<accession>A0A445C861</accession>
<name>A0A445C861_ARAHY</name>
<gene>
    <name evidence="1" type="ORF">Ahy_A07g033082</name>
</gene>
<reference evidence="1 2" key="1">
    <citation type="submission" date="2019-01" db="EMBL/GenBank/DDBJ databases">
        <title>Sequencing of cultivated peanut Arachis hypogaea provides insights into genome evolution and oil improvement.</title>
        <authorList>
            <person name="Chen X."/>
        </authorList>
    </citation>
    <scope>NUCLEOTIDE SEQUENCE [LARGE SCALE GENOMIC DNA]</scope>
    <source>
        <strain evidence="2">cv. Fuhuasheng</strain>
        <tissue evidence="1">Leaves</tissue>
    </source>
</reference>
<proteinExistence type="predicted"/>
<evidence type="ECO:0008006" key="3">
    <source>
        <dbReference type="Google" id="ProtNLM"/>
    </source>
</evidence>
<sequence length="124" mass="14318">MLMIELYIKFEQHMRLNAVDEEINIDELRITTVKRNSKPTTKSMKMITETWQGIRQCKMKQLHFGSHVLGEGNVVAEDDEFSVGMEFGSRESVISAIKSYNIQTFYAKYKGYGAGCDWLIRELA</sequence>
<organism evidence="1 2">
    <name type="scientific">Arachis hypogaea</name>
    <name type="common">Peanut</name>
    <dbReference type="NCBI Taxonomy" id="3818"/>
    <lineage>
        <taxon>Eukaryota</taxon>
        <taxon>Viridiplantae</taxon>
        <taxon>Streptophyta</taxon>
        <taxon>Embryophyta</taxon>
        <taxon>Tracheophyta</taxon>
        <taxon>Spermatophyta</taxon>
        <taxon>Magnoliopsida</taxon>
        <taxon>eudicotyledons</taxon>
        <taxon>Gunneridae</taxon>
        <taxon>Pentapetalae</taxon>
        <taxon>rosids</taxon>
        <taxon>fabids</taxon>
        <taxon>Fabales</taxon>
        <taxon>Fabaceae</taxon>
        <taxon>Papilionoideae</taxon>
        <taxon>50 kb inversion clade</taxon>
        <taxon>dalbergioids sensu lato</taxon>
        <taxon>Dalbergieae</taxon>
        <taxon>Pterocarpus clade</taxon>
        <taxon>Arachis</taxon>
    </lineage>
</organism>
<dbReference type="EMBL" id="SDMP01000007">
    <property type="protein sequence ID" value="RYR47135.1"/>
    <property type="molecule type" value="Genomic_DNA"/>
</dbReference>